<feature type="region of interest" description="Disordered" evidence="1">
    <location>
        <begin position="121"/>
        <end position="151"/>
    </location>
</feature>
<dbReference type="GeneID" id="92028828"/>
<name>A0ABR1LLH8_9PEZI</name>
<evidence type="ECO:0000313" key="4">
    <source>
        <dbReference type="Proteomes" id="UP001360953"/>
    </source>
</evidence>
<evidence type="ECO:0000256" key="1">
    <source>
        <dbReference type="SAM" id="MobiDB-lite"/>
    </source>
</evidence>
<keyword evidence="2" id="KW-0812">Transmembrane</keyword>
<keyword evidence="2" id="KW-0472">Membrane</keyword>
<sequence>METKTGGEDYLGVGRGARSRSEPANLPAAAAAAASHGPIPSTSRHPLDADAQVNMCLATVQLSSVIVVIVIIIITLAVLVLSFLCATPHARSRGWRTPARLPVRPPAPYCTLQLWPNSQLPAPNSHPAAGPSASAQTQRNPLASPSRLPSL</sequence>
<feature type="compositionally biased region" description="Polar residues" evidence="1">
    <location>
        <begin position="133"/>
        <end position="151"/>
    </location>
</feature>
<proteinExistence type="predicted"/>
<keyword evidence="4" id="KW-1185">Reference proteome</keyword>
<evidence type="ECO:0000313" key="3">
    <source>
        <dbReference type="EMBL" id="KAK7536050.1"/>
    </source>
</evidence>
<keyword evidence="2" id="KW-1133">Transmembrane helix</keyword>
<feature type="region of interest" description="Disordered" evidence="1">
    <location>
        <begin position="1"/>
        <end position="45"/>
    </location>
</feature>
<feature type="transmembrane region" description="Helical" evidence="2">
    <location>
        <begin position="65"/>
        <end position="86"/>
    </location>
</feature>
<dbReference type="EMBL" id="JBBPEH010000007">
    <property type="protein sequence ID" value="KAK7536050.1"/>
    <property type="molecule type" value="Genomic_DNA"/>
</dbReference>
<reference evidence="3 4" key="1">
    <citation type="submission" date="2024-04" db="EMBL/GenBank/DDBJ databases">
        <title>Phyllosticta paracitricarpa is synonymous to the EU quarantine fungus P. citricarpa based on phylogenomic analyses.</title>
        <authorList>
            <consortium name="Lawrence Berkeley National Laboratory"/>
            <person name="Van ingen-buijs V.A."/>
            <person name="Van westerhoven A.C."/>
            <person name="Haridas S."/>
            <person name="Skiadas P."/>
            <person name="Martin F."/>
            <person name="Groenewald J.Z."/>
            <person name="Crous P.W."/>
            <person name="Seidl M.F."/>
        </authorList>
    </citation>
    <scope>NUCLEOTIDE SEQUENCE [LARGE SCALE GENOMIC DNA]</scope>
    <source>
        <strain evidence="3 4">CPC 17464</strain>
    </source>
</reference>
<evidence type="ECO:0000256" key="2">
    <source>
        <dbReference type="SAM" id="Phobius"/>
    </source>
</evidence>
<gene>
    <name evidence="3" type="ORF">J3D65DRAFT_400764</name>
</gene>
<dbReference type="RefSeq" id="XP_066654466.1">
    <property type="nucleotide sequence ID" value="XM_066795922.1"/>
</dbReference>
<protein>
    <submittedName>
        <fullName evidence="3">Uncharacterized protein</fullName>
    </submittedName>
</protein>
<comment type="caution">
    <text evidence="3">The sequence shown here is derived from an EMBL/GenBank/DDBJ whole genome shotgun (WGS) entry which is preliminary data.</text>
</comment>
<organism evidence="3 4">
    <name type="scientific">Phyllosticta citribraziliensis</name>
    <dbReference type="NCBI Taxonomy" id="989973"/>
    <lineage>
        <taxon>Eukaryota</taxon>
        <taxon>Fungi</taxon>
        <taxon>Dikarya</taxon>
        <taxon>Ascomycota</taxon>
        <taxon>Pezizomycotina</taxon>
        <taxon>Dothideomycetes</taxon>
        <taxon>Dothideomycetes incertae sedis</taxon>
        <taxon>Botryosphaeriales</taxon>
        <taxon>Phyllostictaceae</taxon>
        <taxon>Phyllosticta</taxon>
    </lineage>
</organism>
<dbReference type="Proteomes" id="UP001360953">
    <property type="component" value="Unassembled WGS sequence"/>
</dbReference>
<accession>A0ABR1LLH8</accession>